<dbReference type="Pfam" id="PF02099">
    <property type="entry name" value="Josephin"/>
    <property type="match status" value="1"/>
</dbReference>
<feature type="active site" evidence="12">
    <location>
        <position position="121"/>
    </location>
</feature>
<dbReference type="EMBL" id="HBFD01001972">
    <property type="protein sequence ID" value="CAD8715224.1"/>
    <property type="molecule type" value="Transcribed_RNA"/>
</dbReference>
<dbReference type="InterPro" id="IPR006155">
    <property type="entry name" value="Josephin"/>
</dbReference>
<comment type="catalytic activity">
    <reaction evidence="1">
        <text>Thiol-dependent hydrolysis of ester, thioester, amide, peptide and isopeptide bonds formed by the C-terminal Gly of ubiquitin (a 76-residue protein attached to proteins as an intracellular targeting signal).</text>
        <dbReference type="EC" id="3.4.19.12"/>
    </reaction>
</comment>
<dbReference type="SMART" id="SM01246">
    <property type="entry name" value="Josephin"/>
    <property type="match status" value="1"/>
</dbReference>
<evidence type="ECO:0000313" key="14">
    <source>
        <dbReference type="EMBL" id="CAD8715224.1"/>
    </source>
</evidence>
<dbReference type="PANTHER" id="PTHR14159">
    <property type="entry name" value="ATAXIN-3-RELATED"/>
    <property type="match status" value="1"/>
</dbReference>
<dbReference type="GO" id="GO:0004843">
    <property type="term" value="F:cysteine-type deubiquitinase activity"/>
    <property type="evidence" value="ECO:0007669"/>
    <property type="project" value="UniProtKB-EC"/>
</dbReference>
<gene>
    <name evidence="14" type="ORF">CNEB1095_LOCUS1248</name>
</gene>
<evidence type="ECO:0000256" key="10">
    <source>
        <dbReference type="ARBA" id="ARBA00023242"/>
    </source>
</evidence>
<feature type="active site" description="Nucleophile" evidence="11">
    <location>
        <position position="15"/>
    </location>
</feature>
<organism evidence="14">
    <name type="scientific">Chromulina nebulosa</name>
    <dbReference type="NCBI Taxonomy" id="96789"/>
    <lineage>
        <taxon>Eukaryota</taxon>
        <taxon>Sar</taxon>
        <taxon>Stramenopiles</taxon>
        <taxon>Ochrophyta</taxon>
        <taxon>Chrysophyceae</taxon>
        <taxon>Chromulinales</taxon>
        <taxon>Chromulinaceae</taxon>
        <taxon>Chromulina</taxon>
    </lineage>
</organism>
<dbReference type="GO" id="GO:0016579">
    <property type="term" value="P:protein deubiquitination"/>
    <property type="evidence" value="ECO:0007669"/>
    <property type="project" value="InterPro"/>
</dbReference>
<evidence type="ECO:0000256" key="6">
    <source>
        <dbReference type="ARBA" id="ARBA00022801"/>
    </source>
</evidence>
<name>A0A7S0SUA2_9STRA</name>
<reference evidence="14" key="1">
    <citation type="submission" date="2021-01" db="EMBL/GenBank/DDBJ databases">
        <authorList>
            <person name="Corre E."/>
            <person name="Pelletier E."/>
            <person name="Niang G."/>
            <person name="Scheremetjew M."/>
            <person name="Finn R."/>
            <person name="Kale V."/>
            <person name="Holt S."/>
            <person name="Cochrane G."/>
            <person name="Meng A."/>
            <person name="Brown T."/>
            <person name="Cohen L."/>
        </authorList>
    </citation>
    <scope>NUCLEOTIDE SEQUENCE</scope>
    <source>
        <strain evidence="14">UTEXLB2642</strain>
    </source>
</reference>
<dbReference type="Gene3D" id="1.10.287.10">
    <property type="entry name" value="S15/NS1, RNA-binding"/>
    <property type="match status" value="1"/>
</dbReference>
<evidence type="ECO:0000256" key="3">
    <source>
        <dbReference type="ARBA" id="ARBA00012759"/>
    </source>
</evidence>
<evidence type="ECO:0000256" key="12">
    <source>
        <dbReference type="PROSITE-ProRule" id="PRU00331"/>
    </source>
</evidence>
<keyword evidence="8" id="KW-0805">Transcription regulation</keyword>
<evidence type="ECO:0000256" key="8">
    <source>
        <dbReference type="ARBA" id="ARBA00023015"/>
    </source>
</evidence>
<evidence type="ECO:0000256" key="2">
    <source>
        <dbReference type="ARBA" id="ARBA00004123"/>
    </source>
</evidence>
<dbReference type="GO" id="GO:0006508">
    <property type="term" value="P:proteolysis"/>
    <property type="evidence" value="ECO:0007669"/>
    <property type="project" value="UniProtKB-KW"/>
</dbReference>
<feature type="active site" evidence="11 12">
    <location>
        <position position="136"/>
    </location>
</feature>
<feature type="active site" evidence="12">
    <location>
        <position position="15"/>
    </location>
</feature>
<keyword evidence="10" id="KW-0539">Nucleus</keyword>
<evidence type="ECO:0000256" key="11">
    <source>
        <dbReference type="PIRSR" id="PIRSR633865-1"/>
    </source>
</evidence>
<evidence type="ECO:0000256" key="5">
    <source>
        <dbReference type="ARBA" id="ARBA00022786"/>
    </source>
</evidence>
<proteinExistence type="predicted"/>
<dbReference type="InterPro" id="IPR033865">
    <property type="entry name" value="Ataxin-3"/>
</dbReference>
<dbReference type="AlphaFoldDB" id="A0A7S0SUA2"/>
<sequence length="272" mass="30890">MSYYIYHELQESSLCGQHCLNNLLQEPYFTSIDLAEIAQQLDAKELQYLTEDNDNQMNINRFINEGSGNVDNSGNFSLQVLKEALKSLHNIDLISWTSEEGRLDIIDPTIEEGFIINHSQHWYTIRKINDIWWNLNSTIQVPEKISPFYLSAFLSQLINEGSSVFVARGKIPPQKTSRGITSDNCKWYHIDELIKPTNNATATKSSFEGKGNKLGNGISNDNNLVDDYDDEELMLAKAISASLNDISSDPIELKKKEKEDIRAKRLAALSRK</sequence>
<feature type="active site" description="Proton acceptor" evidence="11">
    <location>
        <position position="121"/>
    </location>
</feature>
<comment type="subcellular location">
    <subcellularLocation>
        <location evidence="2">Nucleus</location>
    </subcellularLocation>
</comment>
<feature type="domain" description="Josephin" evidence="13">
    <location>
        <begin position="2"/>
        <end position="182"/>
    </location>
</feature>
<accession>A0A7S0SUA2</accession>
<protein>
    <recommendedName>
        <fullName evidence="3">ubiquitinyl hydrolase 1</fullName>
        <ecNumber evidence="3">3.4.19.12</ecNumber>
    </recommendedName>
</protein>
<keyword evidence="6 12" id="KW-0378">Hydrolase</keyword>
<keyword evidence="7" id="KW-0788">Thiol protease</keyword>
<keyword evidence="9" id="KW-0804">Transcription</keyword>
<keyword evidence="5" id="KW-0833">Ubl conjugation pathway</keyword>
<evidence type="ECO:0000256" key="9">
    <source>
        <dbReference type="ARBA" id="ARBA00023163"/>
    </source>
</evidence>
<evidence type="ECO:0000256" key="7">
    <source>
        <dbReference type="ARBA" id="ARBA00022807"/>
    </source>
</evidence>
<dbReference type="PANTHER" id="PTHR14159:SF0">
    <property type="entry name" value="ATAXIN-3-RELATED"/>
    <property type="match status" value="1"/>
</dbReference>
<dbReference type="GO" id="GO:0005634">
    <property type="term" value="C:nucleus"/>
    <property type="evidence" value="ECO:0007669"/>
    <property type="project" value="UniProtKB-SubCell"/>
</dbReference>
<dbReference type="PRINTS" id="PR01233">
    <property type="entry name" value="JOSEPHIN"/>
</dbReference>
<evidence type="ECO:0000256" key="4">
    <source>
        <dbReference type="ARBA" id="ARBA00022670"/>
    </source>
</evidence>
<evidence type="ECO:0000259" key="13">
    <source>
        <dbReference type="PROSITE" id="PS50957"/>
    </source>
</evidence>
<dbReference type="Gene3D" id="3.90.70.40">
    <property type="match status" value="1"/>
</dbReference>
<keyword evidence="4" id="KW-0645">Protease</keyword>
<dbReference type="PROSITE" id="PS50957">
    <property type="entry name" value="JOSEPHIN"/>
    <property type="match status" value="1"/>
</dbReference>
<dbReference type="EC" id="3.4.19.12" evidence="3"/>
<evidence type="ECO:0000256" key="1">
    <source>
        <dbReference type="ARBA" id="ARBA00000707"/>
    </source>
</evidence>